<feature type="domain" description="Sensor histidine kinase NatK-like C-terminal" evidence="2">
    <location>
        <begin position="339"/>
        <end position="429"/>
    </location>
</feature>
<feature type="transmembrane region" description="Helical" evidence="1">
    <location>
        <begin position="94"/>
        <end position="115"/>
    </location>
</feature>
<feature type="transmembrane region" description="Helical" evidence="1">
    <location>
        <begin position="35"/>
        <end position="53"/>
    </location>
</feature>
<proteinExistence type="predicted"/>
<feature type="transmembrane region" description="Helical" evidence="1">
    <location>
        <begin position="65"/>
        <end position="82"/>
    </location>
</feature>
<keyword evidence="4" id="KW-1185">Reference proteome</keyword>
<protein>
    <submittedName>
        <fullName evidence="3">GHKL domain-containing protein</fullName>
    </submittedName>
</protein>
<organism evidence="3 4">
    <name type="scientific">Lachnospira intestinalis</name>
    <dbReference type="NCBI Taxonomy" id="3133158"/>
    <lineage>
        <taxon>Bacteria</taxon>
        <taxon>Bacillati</taxon>
        <taxon>Bacillota</taxon>
        <taxon>Clostridia</taxon>
        <taxon>Lachnospirales</taxon>
        <taxon>Lachnospiraceae</taxon>
        <taxon>Lachnospira</taxon>
    </lineage>
</organism>
<keyword evidence="1" id="KW-0812">Transmembrane</keyword>
<dbReference type="Gene3D" id="3.30.565.10">
    <property type="entry name" value="Histidine kinase-like ATPase, C-terminal domain"/>
    <property type="match status" value="1"/>
</dbReference>
<keyword evidence="1" id="KW-1133">Transmembrane helix</keyword>
<dbReference type="PANTHER" id="PTHR40448">
    <property type="entry name" value="TWO-COMPONENT SENSOR HISTIDINE KINASE"/>
    <property type="match status" value="1"/>
</dbReference>
<dbReference type="InterPro" id="IPR036890">
    <property type="entry name" value="HATPase_C_sf"/>
</dbReference>
<dbReference type="Pfam" id="PF14501">
    <property type="entry name" value="HATPase_c_5"/>
    <property type="match status" value="1"/>
</dbReference>
<comment type="caution">
    <text evidence="3">The sequence shown here is derived from an EMBL/GenBank/DDBJ whole genome shotgun (WGS) entry which is preliminary data.</text>
</comment>
<dbReference type="InterPro" id="IPR032834">
    <property type="entry name" value="NatK-like_C"/>
</dbReference>
<dbReference type="CDD" id="cd16935">
    <property type="entry name" value="HATPase_AgrC-ComD-like"/>
    <property type="match status" value="1"/>
</dbReference>
<dbReference type="SUPFAM" id="SSF55874">
    <property type="entry name" value="ATPase domain of HSP90 chaperone/DNA topoisomerase II/histidine kinase"/>
    <property type="match status" value="1"/>
</dbReference>
<evidence type="ECO:0000313" key="4">
    <source>
        <dbReference type="Proteomes" id="UP001546774"/>
    </source>
</evidence>
<evidence type="ECO:0000256" key="1">
    <source>
        <dbReference type="SAM" id="Phobius"/>
    </source>
</evidence>
<feature type="transmembrane region" description="Helical" evidence="1">
    <location>
        <begin position="135"/>
        <end position="157"/>
    </location>
</feature>
<dbReference type="PANTHER" id="PTHR40448:SF1">
    <property type="entry name" value="TWO-COMPONENT SENSOR HISTIDINE KINASE"/>
    <property type="match status" value="1"/>
</dbReference>
<sequence length="436" mass="50418">MEAIVGLGIIEAFSYVLLYYTFIHSLNRYERKKDKIFYIAASLAVVVRLAAIVLDKEKTAVCMDIYLPCTILQTVLLLGMNVQTSNVFCRLSLGMSYIFYVFAARQAAAVFSYQFVKYSLHDELNTPSRMKIMTLSLTCVVTCILEIILVCAVYALMKKKKIQYASTTIFGAEVMVYCAAYIFRQQQRRMDMSAVTAGFIWIIIIIISLLFFGFQCQYSRLQELYAEKQQIQQELENTEYFYEKIQQGQDTIRNIRHDMKNRLSGILAAMQNEGENRQQIEAELQTALGLISSVKEERYCNNNYINSILSYKLQNIASDQIDVSVRMLYPEKLNIDYGDMGVLLGNLIDNAVEACEYVKTEKPYIHIKGYENALKWYLEIENSRSLHQPLKNSINHGRGIRNVEQVLQKYHAELRIKKSETKYKTEIVFMIGMPRE</sequence>
<gene>
    <name evidence="3" type="ORF">WMO37_12365</name>
</gene>
<feature type="transmembrane region" description="Helical" evidence="1">
    <location>
        <begin position="6"/>
        <end position="23"/>
    </location>
</feature>
<dbReference type="EMBL" id="JBBMFS010000012">
    <property type="protein sequence ID" value="MEQ2555785.1"/>
    <property type="molecule type" value="Genomic_DNA"/>
</dbReference>
<accession>A0ABV1H7T6</accession>
<name>A0ABV1H7T6_9FIRM</name>
<reference evidence="3" key="1">
    <citation type="submission" date="2024-03" db="EMBL/GenBank/DDBJ databases">
        <title>Human intestinal bacterial collection.</title>
        <authorList>
            <person name="Pauvert C."/>
            <person name="Hitch T.C.A."/>
            <person name="Clavel T."/>
        </authorList>
    </citation>
    <scope>NUCLEOTIDE SEQUENCE [LARGE SCALE GENOMIC DNA]</scope>
    <source>
        <strain evidence="3">CLA-AA-H89B</strain>
    </source>
</reference>
<dbReference type="Proteomes" id="UP001546774">
    <property type="component" value="Unassembled WGS sequence"/>
</dbReference>
<keyword evidence="1" id="KW-0472">Membrane</keyword>
<evidence type="ECO:0000313" key="3">
    <source>
        <dbReference type="EMBL" id="MEQ2555785.1"/>
    </source>
</evidence>
<evidence type="ECO:0000259" key="2">
    <source>
        <dbReference type="Pfam" id="PF14501"/>
    </source>
</evidence>
<feature type="transmembrane region" description="Helical" evidence="1">
    <location>
        <begin position="195"/>
        <end position="214"/>
    </location>
</feature>